<proteinExistence type="predicted"/>
<dbReference type="Proteomes" id="UP000308652">
    <property type="component" value="Unassembled WGS sequence"/>
</dbReference>
<dbReference type="AlphaFoldDB" id="A0A5C3LY78"/>
<keyword evidence="2" id="KW-1185">Reference proteome</keyword>
<evidence type="ECO:0000313" key="2">
    <source>
        <dbReference type="Proteomes" id="UP000308652"/>
    </source>
</evidence>
<name>A0A5C3LY78_9AGAR</name>
<dbReference type="EMBL" id="ML213643">
    <property type="protein sequence ID" value="TFK33721.1"/>
    <property type="molecule type" value="Genomic_DNA"/>
</dbReference>
<accession>A0A5C3LY78</accession>
<organism evidence="1 2">
    <name type="scientific">Crucibulum laeve</name>
    <dbReference type="NCBI Taxonomy" id="68775"/>
    <lineage>
        <taxon>Eukaryota</taxon>
        <taxon>Fungi</taxon>
        <taxon>Dikarya</taxon>
        <taxon>Basidiomycota</taxon>
        <taxon>Agaricomycotina</taxon>
        <taxon>Agaricomycetes</taxon>
        <taxon>Agaricomycetidae</taxon>
        <taxon>Agaricales</taxon>
        <taxon>Agaricineae</taxon>
        <taxon>Nidulariaceae</taxon>
        <taxon>Crucibulum</taxon>
    </lineage>
</organism>
<protein>
    <submittedName>
        <fullName evidence="1">Uncharacterized protein</fullName>
    </submittedName>
</protein>
<evidence type="ECO:0000313" key="1">
    <source>
        <dbReference type="EMBL" id="TFK33721.1"/>
    </source>
</evidence>
<dbReference type="STRING" id="68775.A0A5C3LY78"/>
<reference evidence="1 2" key="1">
    <citation type="journal article" date="2019" name="Nat. Ecol. Evol.">
        <title>Megaphylogeny resolves global patterns of mushroom evolution.</title>
        <authorList>
            <person name="Varga T."/>
            <person name="Krizsan K."/>
            <person name="Foldi C."/>
            <person name="Dima B."/>
            <person name="Sanchez-Garcia M."/>
            <person name="Sanchez-Ramirez S."/>
            <person name="Szollosi G.J."/>
            <person name="Szarkandi J.G."/>
            <person name="Papp V."/>
            <person name="Albert L."/>
            <person name="Andreopoulos W."/>
            <person name="Angelini C."/>
            <person name="Antonin V."/>
            <person name="Barry K.W."/>
            <person name="Bougher N.L."/>
            <person name="Buchanan P."/>
            <person name="Buyck B."/>
            <person name="Bense V."/>
            <person name="Catcheside P."/>
            <person name="Chovatia M."/>
            <person name="Cooper J."/>
            <person name="Damon W."/>
            <person name="Desjardin D."/>
            <person name="Finy P."/>
            <person name="Geml J."/>
            <person name="Haridas S."/>
            <person name="Hughes K."/>
            <person name="Justo A."/>
            <person name="Karasinski D."/>
            <person name="Kautmanova I."/>
            <person name="Kiss B."/>
            <person name="Kocsube S."/>
            <person name="Kotiranta H."/>
            <person name="LaButti K.M."/>
            <person name="Lechner B.E."/>
            <person name="Liimatainen K."/>
            <person name="Lipzen A."/>
            <person name="Lukacs Z."/>
            <person name="Mihaltcheva S."/>
            <person name="Morgado L.N."/>
            <person name="Niskanen T."/>
            <person name="Noordeloos M.E."/>
            <person name="Ohm R.A."/>
            <person name="Ortiz-Santana B."/>
            <person name="Ovrebo C."/>
            <person name="Racz N."/>
            <person name="Riley R."/>
            <person name="Savchenko A."/>
            <person name="Shiryaev A."/>
            <person name="Soop K."/>
            <person name="Spirin V."/>
            <person name="Szebenyi C."/>
            <person name="Tomsovsky M."/>
            <person name="Tulloss R.E."/>
            <person name="Uehling J."/>
            <person name="Grigoriev I.V."/>
            <person name="Vagvolgyi C."/>
            <person name="Papp T."/>
            <person name="Martin F.M."/>
            <person name="Miettinen O."/>
            <person name="Hibbett D.S."/>
            <person name="Nagy L.G."/>
        </authorList>
    </citation>
    <scope>NUCLEOTIDE SEQUENCE [LARGE SCALE GENOMIC DNA]</scope>
    <source>
        <strain evidence="1 2">CBS 166.37</strain>
    </source>
</reference>
<gene>
    <name evidence="1" type="ORF">BDQ12DRAFT_766229</name>
</gene>
<dbReference type="OrthoDB" id="2269034at2759"/>
<sequence length="588" mass="67789">MSDLKIPEWLESPEFAALRDNNLPPSDEQKNILLDIQSLLKDELGDSSFENAGHRLRNEDLLNLIQTVLSPIKALPDDILIEVFLQCLPDRFTIQWQHKSAIAPMLLTHICSSWRSLALKTPSLWTTFHVDSRLIMASLARCTYAIELCKMWYSRAKNLPLNFCLLLRSLWGGGLDLEMLIKQFMKETLFCYLPRIRVLSLESDEPVHLLKLLNEVYTERDAEDHGTSMTFDALEALQIGHILFYEEPVHESSEIHLMIFKNAPRLRQLEWNMAFGQQIPHLPWKMLTTLSASCQFPSQIDKLVRQCHNLRHGAFKCIYEGNWDEGDIFSNLIPQVGSVSVLENLRSMLIINEFGHSLCGIFNNIEFPALTALFLAFPPSSDSWHMDMKPFLSQPHNIQRLALLNISLITAAQLTTLLLSTPHLVELELKIICDHSLLFEELIISKDYKNGNESLIPHLQTLLVDYHGDYRYYNIAETFSAMVQSRWGGSGNMLMSGSKCLHSVSFFIPPKQLERTIKFYGQRITYTPRMEDMLQEISDRLQPCVDAGLELNLHRPLDAYWDNDIRYDIINWHNALMAHQPFQPMETH</sequence>